<evidence type="ECO:0000256" key="1">
    <source>
        <dbReference type="ARBA" id="ARBA00022730"/>
    </source>
</evidence>
<dbReference type="GO" id="GO:0006412">
    <property type="term" value="P:translation"/>
    <property type="evidence" value="ECO:0007669"/>
    <property type="project" value="InterPro"/>
</dbReference>
<feature type="domain" description="Large ribosomal subunit protein bL25 L25" evidence="5">
    <location>
        <begin position="44"/>
        <end position="160"/>
    </location>
</feature>
<dbReference type="GO" id="GO:0003735">
    <property type="term" value="F:structural constituent of ribosome"/>
    <property type="evidence" value="ECO:0007669"/>
    <property type="project" value="InterPro"/>
</dbReference>
<dbReference type="SUPFAM" id="SSF50715">
    <property type="entry name" value="Ribosomal protein L25-like"/>
    <property type="match status" value="1"/>
</dbReference>
<keyword evidence="7" id="KW-1185">Reference proteome</keyword>
<dbReference type="InterPro" id="IPR011035">
    <property type="entry name" value="Ribosomal_bL25/Gln-tRNA_synth"/>
</dbReference>
<evidence type="ECO:0000256" key="3">
    <source>
        <dbReference type="ARBA" id="ARBA00022980"/>
    </source>
</evidence>
<dbReference type="PANTHER" id="PTHR33284:SF1">
    <property type="entry name" value="RIBOSOMAL PROTEIN L25_GLN-TRNA SYNTHETASE, ANTI-CODON-BINDING DOMAIN-CONTAINING PROTEIN"/>
    <property type="match status" value="1"/>
</dbReference>
<keyword evidence="4" id="KW-0687">Ribonucleoprotein</keyword>
<accession>A0A9W7DRR6</accession>
<dbReference type="GO" id="GO:0008097">
    <property type="term" value="F:5S rRNA binding"/>
    <property type="evidence" value="ECO:0007669"/>
    <property type="project" value="TreeGrafter"/>
</dbReference>
<dbReference type="Gene3D" id="2.40.240.10">
    <property type="entry name" value="Ribosomal Protein L25, Chain P"/>
    <property type="match status" value="1"/>
</dbReference>
<dbReference type="Pfam" id="PF01386">
    <property type="entry name" value="Ribosomal_L25p"/>
    <property type="match status" value="1"/>
</dbReference>
<proteinExistence type="predicted"/>
<keyword evidence="1" id="KW-0699">rRNA-binding</keyword>
<dbReference type="OrthoDB" id="193674at2759"/>
<dbReference type="InterPro" id="IPR020930">
    <property type="entry name" value="Ribosomal_uL5_bac-type"/>
</dbReference>
<dbReference type="GO" id="GO:0022625">
    <property type="term" value="C:cytosolic large ribosomal subunit"/>
    <property type="evidence" value="ECO:0007669"/>
    <property type="project" value="TreeGrafter"/>
</dbReference>
<gene>
    <name evidence="6" type="ORF">TrRE_jg10832</name>
</gene>
<dbReference type="InterPro" id="IPR020056">
    <property type="entry name" value="Rbsml_bL25/Gln-tRNA_synth_N"/>
</dbReference>
<dbReference type="PANTHER" id="PTHR33284">
    <property type="entry name" value="RIBOSOMAL PROTEIN L25/GLN-TRNA SYNTHETASE, ANTI-CODON-BINDING DOMAIN-CONTAINING PROTEIN"/>
    <property type="match status" value="1"/>
</dbReference>
<sequence>MLISRGLPSRLNVVAIRRSLSTFFDANLTPLENRKKDDIRKYELECRVRKAEEQGSRKSRGLRRSGRIPGVIFGNNTSDSVGGKLAPHNNRILITTCHEALLRELAANKVPGGTAIESRVYDMTFMDDYDQEGGPKVEKGEVIKVIPRHLEMHPIHNEVVCLNFLRYWPGRVLKVPLLY</sequence>
<feature type="non-terminal residue" evidence="6">
    <location>
        <position position="179"/>
    </location>
</feature>
<evidence type="ECO:0000256" key="4">
    <source>
        <dbReference type="ARBA" id="ARBA00023274"/>
    </source>
</evidence>
<evidence type="ECO:0000313" key="7">
    <source>
        <dbReference type="Proteomes" id="UP001165082"/>
    </source>
</evidence>
<dbReference type="EMBL" id="BRXZ01003382">
    <property type="protein sequence ID" value="GMH53809.1"/>
    <property type="molecule type" value="Genomic_DNA"/>
</dbReference>
<dbReference type="AlphaFoldDB" id="A0A9W7DRR6"/>
<reference evidence="6" key="1">
    <citation type="submission" date="2022-07" db="EMBL/GenBank/DDBJ databases">
        <title>Genome analysis of Parmales, a sister group of diatoms, reveals the evolutionary specialization of diatoms from phago-mixotrophs to photoautotrophs.</title>
        <authorList>
            <person name="Ban H."/>
            <person name="Sato S."/>
            <person name="Yoshikawa S."/>
            <person name="Kazumasa Y."/>
            <person name="Nakamura Y."/>
            <person name="Ichinomiya M."/>
            <person name="Saitoh K."/>
            <person name="Sato N."/>
            <person name="Blanc-Mathieu R."/>
            <person name="Endo H."/>
            <person name="Kuwata A."/>
            <person name="Ogata H."/>
        </authorList>
    </citation>
    <scope>NUCLEOTIDE SEQUENCE</scope>
</reference>
<dbReference type="InterPro" id="IPR029751">
    <property type="entry name" value="Ribosomal_L25_dom"/>
</dbReference>
<organism evidence="6 7">
    <name type="scientific">Triparma retinervis</name>
    <dbReference type="NCBI Taxonomy" id="2557542"/>
    <lineage>
        <taxon>Eukaryota</taxon>
        <taxon>Sar</taxon>
        <taxon>Stramenopiles</taxon>
        <taxon>Ochrophyta</taxon>
        <taxon>Bolidophyceae</taxon>
        <taxon>Parmales</taxon>
        <taxon>Triparmaceae</taxon>
        <taxon>Triparma</taxon>
    </lineage>
</organism>
<evidence type="ECO:0000256" key="2">
    <source>
        <dbReference type="ARBA" id="ARBA00022884"/>
    </source>
</evidence>
<comment type="caution">
    <text evidence="6">The sequence shown here is derived from an EMBL/GenBank/DDBJ whole genome shotgun (WGS) entry which is preliminary data.</text>
</comment>
<dbReference type="CDD" id="cd00495">
    <property type="entry name" value="Ribosomal_L25_TL5_CTC"/>
    <property type="match status" value="1"/>
</dbReference>
<protein>
    <recommendedName>
        <fullName evidence="5">Large ribosomal subunit protein bL25 L25 domain-containing protein</fullName>
    </recommendedName>
</protein>
<evidence type="ECO:0000259" key="5">
    <source>
        <dbReference type="Pfam" id="PF01386"/>
    </source>
</evidence>
<evidence type="ECO:0000313" key="6">
    <source>
        <dbReference type="EMBL" id="GMH53809.1"/>
    </source>
</evidence>
<dbReference type="Proteomes" id="UP001165082">
    <property type="component" value="Unassembled WGS sequence"/>
</dbReference>
<name>A0A9W7DRR6_9STRA</name>
<keyword evidence="2" id="KW-0694">RNA-binding</keyword>
<keyword evidence="3" id="KW-0689">Ribosomal protein</keyword>